<dbReference type="GO" id="GO:0034399">
    <property type="term" value="C:nuclear periphery"/>
    <property type="evidence" value="ECO:0007669"/>
    <property type="project" value="TreeGrafter"/>
</dbReference>
<keyword evidence="3" id="KW-0690">Ribosome biogenesis</keyword>
<protein>
    <submittedName>
        <fullName evidence="7">Eukaryotic rRNA processing protein EBP2-domain-containing protein</fullName>
    </submittedName>
</protein>
<feature type="compositionally biased region" description="Basic residues" evidence="6">
    <location>
        <begin position="380"/>
        <end position="397"/>
    </location>
</feature>
<dbReference type="GO" id="GO:0005730">
    <property type="term" value="C:nucleolus"/>
    <property type="evidence" value="ECO:0007669"/>
    <property type="project" value="UniProtKB-SubCell"/>
</dbReference>
<comment type="subcellular location">
    <subcellularLocation>
        <location evidence="1">Nucleus</location>
        <location evidence="1">Nucleolus</location>
    </subcellularLocation>
</comment>
<feature type="region of interest" description="Disordered" evidence="6">
    <location>
        <begin position="300"/>
        <end position="397"/>
    </location>
</feature>
<dbReference type="AlphaFoldDB" id="A0AA39MHK5"/>
<evidence type="ECO:0000313" key="8">
    <source>
        <dbReference type="Proteomes" id="UP001175226"/>
    </source>
</evidence>
<evidence type="ECO:0000256" key="2">
    <source>
        <dbReference type="ARBA" id="ARBA00007336"/>
    </source>
</evidence>
<comment type="similarity">
    <text evidence="2">Belongs to the EBP2 family.</text>
</comment>
<organism evidence="7 8">
    <name type="scientific">Armillaria borealis</name>
    <dbReference type="NCBI Taxonomy" id="47425"/>
    <lineage>
        <taxon>Eukaryota</taxon>
        <taxon>Fungi</taxon>
        <taxon>Dikarya</taxon>
        <taxon>Basidiomycota</taxon>
        <taxon>Agaricomycotina</taxon>
        <taxon>Agaricomycetes</taxon>
        <taxon>Agaricomycetidae</taxon>
        <taxon>Agaricales</taxon>
        <taxon>Marasmiineae</taxon>
        <taxon>Physalacriaceae</taxon>
        <taxon>Armillaria</taxon>
    </lineage>
</organism>
<feature type="region of interest" description="Disordered" evidence="6">
    <location>
        <begin position="1"/>
        <end position="137"/>
    </location>
</feature>
<dbReference type="GO" id="GO:0030687">
    <property type="term" value="C:preribosome, large subunit precursor"/>
    <property type="evidence" value="ECO:0007669"/>
    <property type="project" value="TreeGrafter"/>
</dbReference>
<keyword evidence="8" id="KW-1185">Reference proteome</keyword>
<evidence type="ECO:0000256" key="6">
    <source>
        <dbReference type="SAM" id="MobiDB-lite"/>
    </source>
</evidence>
<feature type="compositionally biased region" description="Basic and acidic residues" evidence="6">
    <location>
        <begin position="320"/>
        <end position="343"/>
    </location>
</feature>
<evidence type="ECO:0000256" key="1">
    <source>
        <dbReference type="ARBA" id="ARBA00004604"/>
    </source>
</evidence>
<evidence type="ECO:0000313" key="7">
    <source>
        <dbReference type="EMBL" id="KAK0434612.1"/>
    </source>
</evidence>
<feature type="compositionally biased region" description="Gly residues" evidence="6">
    <location>
        <begin position="351"/>
        <end position="377"/>
    </location>
</feature>
<dbReference type="InterPro" id="IPR008610">
    <property type="entry name" value="Ebp2"/>
</dbReference>
<evidence type="ECO:0000256" key="3">
    <source>
        <dbReference type="ARBA" id="ARBA00022517"/>
    </source>
</evidence>
<accession>A0AA39MHK5</accession>
<dbReference type="GO" id="GO:0042273">
    <property type="term" value="P:ribosomal large subunit biogenesis"/>
    <property type="evidence" value="ECO:0007669"/>
    <property type="project" value="TreeGrafter"/>
</dbReference>
<evidence type="ECO:0000256" key="5">
    <source>
        <dbReference type="ARBA" id="ARBA00023242"/>
    </source>
</evidence>
<proteinExistence type="inferred from homology"/>
<gene>
    <name evidence="7" type="ORF">EV421DRAFT_1892715</name>
</gene>
<feature type="compositionally biased region" description="Acidic residues" evidence="6">
    <location>
        <begin position="71"/>
        <end position="137"/>
    </location>
</feature>
<dbReference type="Pfam" id="PF05890">
    <property type="entry name" value="Ebp2"/>
    <property type="match status" value="1"/>
</dbReference>
<dbReference type="PANTHER" id="PTHR13028:SF0">
    <property type="entry name" value="RRNA-PROCESSING PROTEIN EBP2-RELATED"/>
    <property type="match status" value="1"/>
</dbReference>
<feature type="region of interest" description="Disordered" evidence="6">
    <location>
        <begin position="227"/>
        <end position="272"/>
    </location>
</feature>
<comment type="caution">
    <text evidence="7">The sequence shown here is derived from an EMBL/GenBank/DDBJ whole genome shotgun (WGS) entry which is preliminary data.</text>
</comment>
<keyword evidence="5" id="KW-0539">Nucleus</keyword>
<dbReference type="EMBL" id="JAUEPT010000070">
    <property type="protein sequence ID" value="KAK0434612.1"/>
    <property type="molecule type" value="Genomic_DNA"/>
</dbReference>
<dbReference type="Proteomes" id="UP001175226">
    <property type="component" value="Unassembled WGS sequence"/>
</dbReference>
<feature type="compositionally biased region" description="Basic and acidic residues" evidence="6">
    <location>
        <begin position="45"/>
        <end position="54"/>
    </location>
</feature>
<dbReference type="PANTHER" id="PTHR13028">
    <property type="entry name" value="RRNA PROCESSING PROTEIN EBNA1-BINDING PROTEIN-RELATED"/>
    <property type="match status" value="1"/>
</dbReference>
<evidence type="ECO:0000256" key="4">
    <source>
        <dbReference type="ARBA" id="ARBA00023054"/>
    </source>
</evidence>
<reference evidence="7" key="1">
    <citation type="submission" date="2023-06" db="EMBL/GenBank/DDBJ databases">
        <authorList>
            <consortium name="Lawrence Berkeley National Laboratory"/>
            <person name="Ahrendt S."/>
            <person name="Sahu N."/>
            <person name="Indic B."/>
            <person name="Wong-Bajracharya J."/>
            <person name="Merenyi Z."/>
            <person name="Ke H.-M."/>
            <person name="Monk M."/>
            <person name="Kocsube S."/>
            <person name="Drula E."/>
            <person name="Lipzen A."/>
            <person name="Balint B."/>
            <person name="Henrissat B."/>
            <person name="Andreopoulos B."/>
            <person name="Martin F.M."/>
            <person name="Harder C.B."/>
            <person name="Rigling D."/>
            <person name="Ford K.L."/>
            <person name="Foster G.D."/>
            <person name="Pangilinan J."/>
            <person name="Papanicolaou A."/>
            <person name="Barry K."/>
            <person name="LaButti K."/>
            <person name="Viragh M."/>
            <person name="Koriabine M."/>
            <person name="Yan M."/>
            <person name="Riley R."/>
            <person name="Champramary S."/>
            <person name="Plett K.L."/>
            <person name="Tsai I.J."/>
            <person name="Slot J."/>
            <person name="Sipos G."/>
            <person name="Plett J."/>
            <person name="Nagy L.G."/>
            <person name="Grigoriev I.V."/>
        </authorList>
    </citation>
    <scope>NUCLEOTIDE SEQUENCE</scope>
    <source>
        <strain evidence="7">FPL87.14</strain>
    </source>
</reference>
<name>A0AA39MHK5_9AGAR</name>
<keyword evidence="4" id="KW-0175">Coiled coil</keyword>
<sequence length="397" mass="43531">MVSSKSKTPEKRTKGKVIAAPIDVPAESSDSNDEDSDNGGVDEAGMERLIKALGDEGLDEFDQAQLGALGGDDESDSEGEDENGSDEEDVEGLDQENDSEEDEEEEQEADEDDAEDDEGDGEEEDVALENVEDVDDDVVPRQKIEIDNHVALARIHESIQLDTSLPWTETLVLSYPETIDVDVNDDLNREVALTLAAKHKFPFTRPSDYFAEMVKTDAHMERIRQRLLDESSGIKKSEDKRKEREGKKFGKQVQIEKLKERERSKKDMEERLKGLKRKRKDVLDNPNADDDAFDVAVEDAISDRPAKRGRGGASGGLSRQSRDKKFGFGGGDRRSKQNTRESTDNFESGSRKGGGRGGRGTGAGRGGSAGRGGGSSGGRHSSKRLGKSRRITARSKT</sequence>
<dbReference type="GO" id="GO:0006364">
    <property type="term" value="P:rRNA processing"/>
    <property type="evidence" value="ECO:0007669"/>
    <property type="project" value="TreeGrafter"/>
</dbReference>